<proteinExistence type="predicted"/>
<name>A0AAQ0BQ90_BURGL</name>
<dbReference type="RefSeq" id="WP_124837111.1">
    <property type="nucleotide sequence ID" value="NZ_CP021075.1"/>
</dbReference>
<keyword evidence="4" id="KW-1185">Reference proteome</keyword>
<dbReference type="EMBL" id="CP099583">
    <property type="protein sequence ID" value="USS42009.1"/>
    <property type="molecule type" value="Genomic_DNA"/>
</dbReference>
<evidence type="ECO:0000313" key="1">
    <source>
        <dbReference type="EMBL" id="QPQ89858.1"/>
    </source>
</evidence>
<evidence type="ECO:0000313" key="2">
    <source>
        <dbReference type="EMBL" id="USS42009.1"/>
    </source>
</evidence>
<accession>A0AAQ0BQ90</accession>
<dbReference type="AlphaFoldDB" id="A0AAQ0BQ90"/>
<reference evidence="2" key="2">
    <citation type="submission" date="2022-06" db="EMBL/GenBank/DDBJ databases">
        <title>Draft genome sequence of Burkholderia glumae strain GR20004 isolated from rice panicle showing bacterial panicle blight.</title>
        <authorList>
            <person name="Choi S.Y."/>
            <person name="Lee Y.H."/>
        </authorList>
    </citation>
    <scope>NUCLEOTIDE SEQUENCE</scope>
    <source>
        <strain evidence="2">GR20004</strain>
    </source>
</reference>
<gene>
    <name evidence="1" type="ORF">I6H06_09595</name>
    <name evidence="2" type="ORF">NFI99_07090</name>
</gene>
<dbReference type="Proteomes" id="UP000594892">
    <property type="component" value="Chromosome 1"/>
</dbReference>
<evidence type="ECO:0000313" key="4">
    <source>
        <dbReference type="Proteomes" id="UP001056386"/>
    </source>
</evidence>
<evidence type="ECO:0000313" key="3">
    <source>
        <dbReference type="Proteomes" id="UP000594892"/>
    </source>
</evidence>
<dbReference type="Proteomes" id="UP001056386">
    <property type="component" value="Chromosome 2"/>
</dbReference>
<dbReference type="EMBL" id="CP065600">
    <property type="protein sequence ID" value="QPQ89858.1"/>
    <property type="molecule type" value="Genomic_DNA"/>
</dbReference>
<dbReference type="GeneID" id="45699012"/>
<protein>
    <submittedName>
        <fullName evidence="1">Uncharacterized protein</fullName>
    </submittedName>
</protein>
<organism evidence="1 3">
    <name type="scientific">Burkholderia glumae</name>
    <name type="common">Pseudomonas glumae</name>
    <dbReference type="NCBI Taxonomy" id="337"/>
    <lineage>
        <taxon>Bacteria</taxon>
        <taxon>Pseudomonadati</taxon>
        <taxon>Pseudomonadota</taxon>
        <taxon>Betaproteobacteria</taxon>
        <taxon>Burkholderiales</taxon>
        <taxon>Burkholderiaceae</taxon>
        <taxon>Burkholderia</taxon>
    </lineage>
</organism>
<sequence>MIDAGGVPGAAPAAARRRLAACFVAAHAEARGAAARTVTVREVGKRCHIGESLSLAQGTDLAGYCFTPVRHGGCRTEEERGRDPE</sequence>
<reference evidence="1 3" key="1">
    <citation type="submission" date="2020-12" db="EMBL/GenBank/DDBJ databases">
        <title>FDA dAtabase for Regulatory Grade micrObial Sequences (FDA-ARGOS): Supporting development and validation of Infectious Disease Dx tests.</title>
        <authorList>
            <person name="Minogue T."/>
            <person name="Wolcott M."/>
            <person name="Wasieloski L."/>
            <person name="Aguilar W."/>
            <person name="Moore D."/>
            <person name="Jaissle J."/>
            <person name="Tallon L."/>
            <person name="Sadzewicz L."/>
            <person name="Zhao X."/>
            <person name="Boylan J."/>
            <person name="Ott S."/>
            <person name="Bowen H."/>
            <person name="Vavikolanu K."/>
            <person name="Mehta A."/>
            <person name="Aluvathingal J."/>
            <person name="Nadendla S."/>
            <person name="Yan Y."/>
            <person name="Sichtig H."/>
        </authorList>
    </citation>
    <scope>NUCLEOTIDE SEQUENCE [LARGE SCALE GENOMIC DNA]</scope>
    <source>
        <strain evidence="1 3">FDAARGOS_949</strain>
    </source>
</reference>